<comment type="caution">
    <text evidence="2">The sequence shown here is derived from an EMBL/GenBank/DDBJ whole genome shotgun (WGS) entry which is preliminary data.</text>
</comment>
<organism evidence="2 3">
    <name type="scientific">Oculimacula yallundae</name>
    <dbReference type="NCBI Taxonomy" id="86028"/>
    <lineage>
        <taxon>Eukaryota</taxon>
        <taxon>Fungi</taxon>
        <taxon>Dikarya</taxon>
        <taxon>Ascomycota</taxon>
        <taxon>Pezizomycotina</taxon>
        <taxon>Leotiomycetes</taxon>
        <taxon>Helotiales</taxon>
        <taxon>Ploettnerulaceae</taxon>
        <taxon>Oculimacula</taxon>
    </lineage>
</organism>
<name>A0ABR4CQE9_9HELO</name>
<accession>A0ABR4CQE9</accession>
<feature type="transmembrane region" description="Helical" evidence="1">
    <location>
        <begin position="21"/>
        <end position="40"/>
    </location>
</feature>
<evidence type="ECO:0000313" key="2">
    <source>
        <dbReference type="EMBL" id="KAL2071431.1"/>
    </source>
</evidence>
<proteinExistence type="predicted"/>
<protein>
    <submittedName>
        <fullName evidence="2">Uncharacterized protein</fullName>
    </submittedName>
</protein>
<keyword evidence="1" id="KW-0472">Membrane</keyword>
<gene>
    <name evidence="2" type="ORF">VTL71DRAFT_12666</name>
</gene>
<dbReference type="EMBL" id="JAZHXI010000005">
    <property type="protein sequence ID" value="KAL2071431.1"/>
    <property type="molecule type" value="Genomic_DNA"/>
</dbReference>
<keyword evidence="1" id="KW-0812">Transmembrane</keyword>
<keyword evidence="3" id="KW-1185">Reference proteome</keyword>
<evidence type="ECO:0000313" key="3">
    <source>
        <dbReference type="Proteomes" id="UP001595075"/>
    </source>
</evidence>
<evidence type="ECO:0000256" key="1">
    <source>
        <dbReference type="SAM" id="Phobius"/>
    </source>
</evidence>
<reference evidence="2 3" key="1">
    <citation type="journal article" date="2024" name="Commun. Biol.">
        <title>Comparative genomic analysis of thermophilic fungi reveals convergent evolutionary adaptations and gene losses.</title>
        <authorList>
            <person name="Steindorff A.S."/>
            <person name="Aguilar-Pontes M.V."/>
            <person name="Robinson A.J."/>
            <person name="Andreopoulos B."/>
            <person name="LaButti K."/>
            <person name="Kuo A."/>
            <person name="Mondo S."/>
            <person name="Riley R."/>
            <person name="Otillar R."/>
            <person name="Haridas S."/>
            <person name="Lipzen A."/>
            <person name="Grimwood J."/>
            <person name="Schmutz J."/>
            <person name="Clum A."/>
            <person name="Reid I.D."/>
            <person name="Moisan M.C."/>
            <person name="Butler G."/>
            <person name="Nguyen T.T.M."/>
            <person name="Dewar K."/>
            <person name="Conant G."/>
            <person name="Drula E."/>
            <person name="Henrissat B."/>
            <person name="Hansel C."/>
            <person name="Singer S."/>
            <person name="Hutchinson M.I."/>
            <person name="de Vries R.P."/>
            <person name="Natvig D.O."/>
            <person name="Powell A.J."/>
            <person name="Tsang A."/>
            <person name="Grigoriev I.V."/>
        </authorList>
    </citation>
    <scope>NUCLEOTIDE SEQUENCE [LARGE SCALE GENOMIC DNA]</scope>
    <source>
        <strain evidence="2 3">CBS 494.80</strain>
    </source>
</reference>
<keyword evidence="1" id="KW-1133">Transmembrane helix</keyword>
<dbReference type="Proteomes" id="UP001595075">
    <property type="component" value="Unassembled WGS sequence"/>
</dbReference>
<sequence>MFTQPRKRIPIGQHIGVASGWPITLLLLQYFEFLVFLFIFDFDIGDWKLPKFCRYFRIVTAVLGPVKLGIASSKSNIIF</sequence>